<dbReference type="EMBL" id="JAGQLK010000218">
    <property type="protein sequence ID" value="MCA9384025.1"/>
    <property type="molecule type" value="Genomic_DNA"/>
</dbReference>
<proteinExistence type="predicted"/>
<dbReference type="Gene3D" id="2.60.120.260">
    <property type="entry name" value="Galactose-binding domain-like"/>
    <property type="match status" value="1"/>
</dbReference>
<dbReference type="PROSITE" id="PS51352">
    <property type="entry name" value="THIOREDOXIN_2"/>
    <property type="match status" value="1"/>
</dbReference>
<dbReference type="InterPro" id="IPR050553">
    <property type="entry name" value="Thioredoxin_ResA/DsbE_sf"/>
</dbReference>
<dbReference type="GO" id="GO:0016491">
    <property type="term" value="F:oxidoreductase activity"/>
    <property type="evidence" value="ECO:0007669"/>
    <property type="project" value="InterPro"/>
</dbReference>
<dbReference type="InterPro" id="IPR013766">
    <property type="entry name" value="Thioredoxin_domain"/>
</dbReference>
<dbReference type="Pfam" id="PF00578">
    <property type="entry name" value="AhpC-TSA"/>
    <property type="match status" value="1"/>
</dbReference>
<accession>A0A955L6N7</accession>
<dbReference type="Pfam" id="PF17991">
    <property type="entry name" value="Thioredoxin_10"/>
    <property type="match status" value="1"/>
</dbReference>
<dbReference type="Gene3D" id="3.40.30.10">
    <property type="entry name" value="Glutaredoxin"/>
    <property type="match status" value="1"/>
</dbReference>
<dbReference type="GO" id="GO:0016209">
    <property type="term" value="F:antioxidant activity"/>
    <property type="evidence" value="ECO:0007669"/>
    <property type="project" value="InterPro"/>
</dbReference>
<evidence type="ECO:0000313" key="3">
    <source>
        <dbReference type="Proteomes" id="UP000783287"/>
    </source>
</evidence>
<dbReference type="SUPFAM" id="SSF52833">
    <property type="entry name" value="Thioredoxin-like"/>
    <property type="match status" value="1"/>
</dbReference>
<comment type="caution">
    <text evidence="2">The sequence shown here is derived from an EMBL/GenBank/DDBJ whole genome shotgun (WGS) entry which is preliminary data.</text>
</comment>
<dbReference type="AlphaFoldDB" id="A0A955L6N7"/>
<dbReference type="PANTHER" id="PTHR42852">
    <property type="entry name" value="THIOL:DISULFIDE INTERCHANGE PROTEIN DSBE"/>
    <property type="match status" value="1"/>
</dbReference>
<reference evidence="2" key="1">
    <citation type="submission" date="2020-04" db="EMBL/GenBank/DDBJ databases">
        <authorList>
            <person name="Zhang T."/>
        </authorList>
    </citation>
    <scope>NUCLEOTIDE SEQUENCE</scope>
    <source>
        <strain evidence="2">HKST-UBA14</strain>
    </source>
</reference>
<organism evidence="2 3">
    <name type="scientific">Candidatus Dojkabacteria bacterium</name>
    <dbReference type="NCBI Taxonomy" id="2099670"/>
    <lineage>
        <taxon>Bacteria</taxon>
        <taxon>Candidatus Dojkabacteria</taxon>
    </lineage>
</organism>
<sequence length="322" mass="36879">MIRAPKITGDTWINSDPLQPHDLKDKIVLVDFWTYSCINCQRTIPYLRDWWHKYKDMGLVIIGIHAPEFEFEKDLNNVTKATKELGVEWPVVLDNDYNNWNQFANKYWPAKYLINHEGFIVYTHVGEGAYKVTEETIQSQLEELNESLSLPEIGSEAQEHEHGKVCFPATPELYVGYGRGHIDGSDFSNGEGYKEDTEYSYKTPKNIREDSFALIGKFIAYNQYVQSLEPDAKLILHFKATEVNIVMDTDDPECKVEVLLNGEPIPAEQRGYSVGEDNLVTVTDSKLYNLLKSKRRVDGHIQLTAKVGNFKAFSFTFSGCEE</sequence>
<feature type="domain" description="Thioredoxin" evidence="1">
    <location>
        <begin position="1"/>
        <end position="146"/>
    </location>
</feature>
<gene>
    <name evidence="2" type="ORF">KC909_06715</name>
</gene>
<dbReference type="InterPro" id="IPR036249">
    <property type="entry name" value="Thioredoxin-like_sf"/>
</dbReference>
<dbReference type="InterPro" id="IPR000866">
    <property type="entry name" value="AhpC/TSA"/>
</dbReference>
<protein>
    <submittedName>
        <fullName evidence="2">Redoxin domain-containing protein</fullName>
    </submittedName>
</protein>
<reference evidence="2" key="2">
    <citation type="journal article" date="2021" name="Microbiome">
        <title>Successional dynamics and alternative stable states in a saline activated sludge microbial community over 9 years.</title>
        <authorList>
            <person name="Wang Y."/>
            <person name="Ye J."/>
            <person name="Ju F."/>
            <person name="Liu L."/>
            <person name="Boyd J.A."/>
            <person name="Deng Y."/>
            <person name="Parks D.H."/>
            <person name="Jiang X."/>
            <person name="Yin X."/>
            <person name="Woodcroft B.J."/>
            <person name="Tyson G.W."/>
            <person name="Hugenholtz P."/>
            <person name="Polz M.F."/>
            <person name="Zhang T."/>
        </authorList>
    </citation>
    <scope>NUCLEOTIDE SEQUENCE</scope>
    <source>
        <strain evidence="2">HKST-UBA14</strain>
    </source>
</reference>
<name>A0A955L6N7_9BACT</name>
<dbReference type="InterPro" id="IPR041017">
    <property type="entry name" value="Thioredoxin_10"/>
</dbReference>
<dbReference type="PANTHER" id="PTHR42852:SF13">
    <property type="entry name" value="PROTEIN DIPZ"/>
    <property type="match status" value="1"/>
</dbReference>
<dbReference type="Proteomes" id="UP000783287">
    <property type="component" value="Unassembled WGS sequence"/>
</dbReference>
<evidence type="ECO:0000259" key="1">
    <source>
        <dbReference type="PROSITE" id="PS51352"/>
    </source>
</evidence>
<evidence type="ECO:0000313" key="2">
    <source>
        <dbReference type="EMBL" id="MCA9384025.1"/>
    </source>
</evidence>